<evidence type="ECO:0000313" key="1">
    <source>
        <dbReference type="EMBL" id="GBP08214.1"/>
    </source>
</evidence>
<comment type="caution">
    <text evidence="1">The sequence shown here is derived from an EMBL/GenBank/DDBJ whole genome shotgun (WGS) entry which is preliminary data.</text>
</comment>
<proteinExistence type="predicted"/>
<accession>A0A4C1T241</accession>
<sequence>MDGKLLQNGKLKCNFVSWSEHNKDIDEATSTTSNALETSSQHSTMDCVDDENGMSHTWSCDSFAYYMPLRTVTTPCENSLDDNIQPWCSWIQFYQLRKEIFRKVQSQVYDDWEATAVEAMEEAAGREYDALLLRVE</sequence>
<organism evidence="1 2">
    <name type="scientific">Eumeta variegata</name>
    <name type="common">Bagworm moth</name>
    <name type="synonym">Eumeta japonica</name>
    <dbReference type="NCBI Taxonomy" id="151549"/>
    <lineage>
        <taxon>Eukaryota</taxon>
        <taxon>Metazoa</taxon>
        <taxon>Ecdysozoa</taxon>
        <taxon>Arthropoda</taxon>
        <taxon>Hexapoda</taxon>
        <taxon>Insecta</taxon>
        <taxon>Pterygota</taxon>
        <taxon>Neoptera</taxon>
        <taxon>Endopterygota</taxon>
        <taxon>Lepidoptera</taxon>
        <taxon>Glossata</taxon>
        <taxon>Ditrysia</taxon>
        <taxon>Tineoidea</taxon>
        <taxon>Psychidae</taxon>
        <taxon>Oiketicinae</taxon>
        <taxon>Eumeta</taxon>
    </lineage>
</organism>
<protein>
    <submittedName>
        <fullName evidence="1">Uncharacterized protein</fullName>
    </submittedName>
</protein>
<dbReference type="EMBL" id="BGZK01000030">
    <property type="protein sequence ID" value="GBP08214.1"/>
    <property type="molecule type" value="Genomic_DNA"/>
</dbReference>
<reference evidence="1 2" key="1">
    <citation type="journal article" date="2019" name="Commun. Biol.">
        <title>The bagworm genome reveals a unique fibroin gene that provides high tensile strength.</title>
        <authorList>
            <person name="Kono N."/>
            <person name="Nakamura H."/>
            <person name="Ohtoshi R."/>
            <person name="Tomita M."/>
            <person name="Numata K."/>
            <person name="Arakawa K."/>
        </authorList>
    </citation>
    <scope>NUCLEOTIDE SEQUENCE [LARGE SCALE GENOMIC DNA]</scope>
</reference>
<evidence type="ECO:0000313" key="2">
    <source>
        <dbReference type="Proteomes" id="UP000299102"/>
    </source>
</evidence>
<keyword evidence="2" id="KW-1185">Reference proteome</keyword>
<name>A0A4C1T241_EUMVA</name>
<dbReference type="Proteomes" id="UP000299102">
    <property type="component" value="Unassembled WGS sequence"/>
</dbReference>
<dbReference type="AlphaFoldDB" id="A0A4C1T241"/>
<gene>
    <name evidence="1" type="ORF">EVAR_78716_1</name>
</gene>